<evidence type="ECO:0000313" key="4">
    <source>
        <dbReference type="EMBL" id="MCO6049062.1"/>
    </source>
</evidence>
<dbReference type="SMART" id="SM00448">
    <property type="entry name" value="REC"/>
    <property type="match status" value="1"/>
</dbReference>
<dbReference type="InterPro" id="IPR011006">
    <property type="entry name" value="CheY-like_superfamily"/>
</dbReference>
<evidence type="ECO:0000256" key="2">
    <source>
        <dbReference type="PROSITE-ProRule" id="PRU00169"/>
    </source>
</evidence>
<feature type="domain" description="Response regulatory" evidence="3">
    <location>
        <begin position="11"/>
        <end position="124"/>
    </location>
</feature>
<dbReference type="EMBL" id="JAMXQS010000002">
    <property type="protein sequence ID" value="MCO6049062.1"/>
    <property type="molecule type" value="Genomic_DNA"/>
</dbReference>
<evidence type="ECO:0000256" key="1">
    <source>
        <dbReference type="ARBA" id="ARBA00022553"/>
    </source>
</evidence>
<reference evidence="4 5" key="1">
    <citation type="submission" date="2022-06" db="EMBL/GenBank/DDBJ databases">
        <title>Mesorhizobium sp. strain RP14 Genome sequencing and assembly.</title>
        <authorList>
            <person name="Kim I."/>
        </authorList>
    </citation>
    <scope>NUCLEOTIDE SEQUENCE [LARGE SCALE GENOMIC DNA]</scope>
    <source>
        <strain evidence="5">RP14(2022)</strain>
    </source>
</reference>
<dbReference type="PROSITE" id="PS50110">
    <property type="entry name" value="RESPONSE_REGULATORY"/>
    <property type="match status" value="1"/>
</dbReference>
<dbReference type="Gene3D" id="3.40.50.2300">
    <property type="match status" value="1"/>
</dbReference>
<dbReference type="InterPro" id="IPR001789">
    <property type="entry name" value="Sig_transdc_resp-reg_receiver"/>
</dbReference>
<dbReference type="Pfam" id="PF00072">
    <property type="entry name" value="Response_reg"/>
    <property type="match status" value="1"/>
</dbReference>
<keyword evidence="5" id="KW-1185">Reference proteome</keyword>
<dbReference type="PANTHER" id="PTHR44591">
    <property type="entry name" value="STRESS RESPONSE REGULATOR PROTEIN 1"/>
    <property type="match status" value="1"/>
</dbReference>
<proteinExistence type="predicted"/>
<dbReference type="PANTHER" id="PTHR44591:SF21">
    <property type="entry name" value="TWO-COMPONENT RESPONSE REGULATOR"/>
    <property type="match status" value="1"/>
</dbReference>
<sequence>MAQSAPPARKAVLVVEDEPIQRMMAVDMVEDAGFEAVEAYSAAEAIQVLETRLDIRVVFTDIDMPHGIDGMRLAATIRDRWPPIEIIITSGKMWGRSLKLPDRAVFFPKPYRRDKVIAEMERMVADVTS</sequence>
<accession>A0ABT1C2K6</accession>
<dbReference type="Proteomes" id="UP001205906">
    <property type="component" value="Unassembled WGS sequence"/>
</dbReference>
<dbReference type="RefSeq" id="WP_252816431.1">
    <property type="nucleotide sequence ID" value="NZ_JAMXQS010000002.1"/>
</dbReference>
<evidence type="ECO:0000259" key="3">
    <source>
        <dbReference type="PROSITE" id="PS50110"/>
    </source>
</evidence>
<comment type="caution">
    <text evidence="4">The sequence shown here is derived from an EMBL/GenBank/DDBJ whole genome shotgun (WGS) entry which is preliminary data.</text>
</comment>
<name>A0ABT1C2K6_9HYPH</name>
<protein>
    <submittedName>
        <fullName evidence="4">Response regulator</fullName>
    </submittedName>
</protein>
<gene>
    <name evidence="4" type="ORF">NGM99_04580</name>
</gene>
<feature type="modified residue" description="4-aspartylphosphate" evidence="2">
    <location>
        <position position="61"/>
    </location>
</feature>
<keyword evidence="1 2" id="KW-0597">Phosphoprotein</keyword>
<dbReference type="SUPFAM" id="SSF52172">
    <property type="entry name" value="CheY-like"/>
    <property type="match status" value="1"/>
</dbReference>
<organism evidence="4 5">
    <name type="scientific">Mesorhizobium liriopis</name>
    <dbReference type="NCBI Taxonomy" id="2953882"/>
    <lineage>
        <taxon>Bacteria</taxon>
        <taxon>Pseudomonadati</taxon>
        <taxon>Pseudomonadota</taxon>
        <taxon>Alphaproteobacteria</taxon>
        <taxon>Hyphomicrobiales</taxon>
        <taxon>Phyllobacteriaceae</taxon>
        <taxon>Mesorhizobium</taxon>
    </lineage>
</organism>
<dbReference type="InterPro" id="IPR050595">
    <property type="entry name" value="Bact_response_regulator"/>
</dbReference>
<evidence type="ECO:0000313" key="5">
    <source>
        <dbReference type="Proteomes" id="UP001205906"/>
    </source>
</evidence>